<dbReference type="InterPro" id="IPR036086">
    <property type="entry name" value="ParB/Sulfiredoxin_sf"/>
</dbReference>
<evidence type="ECO:0000256" key="1">
    <source>
        <dbReference type="SAM" id="MobiDB-lite"/>
    </source>
</evidence>
<evidence type="ECO:0000313" key="3">
    <source>
        <dbReference type="Proteomes" id="UP001058461"/>
    </source>
</evidence>
<dbReference type="EMBL" id="CP073347">
    <property type="protein sequence ID" value="UTW12401.1"/>
    <property type="molecule type" value="Genomic_DNA"/>
</dbReference>
<reference evidence="2" key="1">
    <citation type="submission" date="2021-04" db="EMBL/GenBank/DDBJ databases">
        <title>Oceanospirillales bacteria with DddD are important DMSP degraders in coastal seawater.</title>
        <authorList>
            <person name="Liu J."/>
        </authorList>
    </citation>
    <scope>NUCLEOTIDE SEQUENCE</scope>
    <source>
        <strain evidence="2">D13-1</strain>
    </source>
</reference>
<dbReference type="SUPFAM" id="SSF110849">
    <property type="entry name" value="ParB/Sulfiredoxin"/>
    <property type="match status" value="1"/>
</dbReference>
<accession>A0ABY5HKK4</accession>
<gene>
    <name evidence="2" type="ORF">KDW95_01575</name>
</gene>
<feature type="compositionally biased region" description="Low complexity" evidence="1">
    <location>
        <begin position="299"/>
        <end position="315"/>
    </location>
</feature>
<organism evidence="2 3">
    <name type="scientific">Marinobacterium rhizophilum</name>
    <dbReference type="NCBI Taxonomy" id="420402"/>
    <lineage>
        <taxon>Bacteria</taxon>
        <taxon>Pseudomonadati</taxon>
        <taxon>Pseudomonadota</taxon>
        <taxon>Gammaproteobacteria</taxon>
        <taxon>Oceanospirillales</taxon>
        <taxon>Oceanospirillaceae</taxon>
        <taxon>Marinobacterium</taxon>
    </lineage>
</organism>
<feature type="compositionally biased region" description="Polar residues" evidence="1">
    <location>
        <begin position="318"/>
        <end position="340"/>
    </location>
</feature>
<proteinExistence type="predicted"/>
<keyword evidence="3" id="KW-1185">Reference proteome</keyword>
<protein>
    <submittedName>
        <fullName evidence="2">ParB family protein</fullName>
    </submittedName>
</protein>
<feature type="region of interest" description="Disordered" evidence="1">
    <location>
        <begin position="290"/>
        <end position="352"/>
    </location>
</feature>
<name>A0ABY5HKK4_9GAMM</name>
<dbReference type="NCBIfam" id="TIGR03764">
    <property type="entry name" value="ICE_PFGI_1_parB"/>
    <property type="match status" value="1"/>
</dbReference>
<evidence type="ECO:0000313" key="2">
    <source>
        <dbReference type="EMBL" id="UTW12401.1"/>
    </source>
</evidence>
<dbReference type="InterPro" id="IPR022304">
    <property type="entry name" value="ICE_PFGI_1_ParB"/>
</dbReference>
<dbReference type="RefSeq" id="WP_255854476.1">
    <property type="nucleotide sequence ID" value="NZ_CP073347.1"/>
</dbReference>
<sequence>MAELTPEHMATELLANGFERKGPSATALSDPIADTPMVVTLDQLRPYDHDPRLKRNRAYDDIKASIRERGLDAPPAITRRPGDEHFIVRNGGNTRLAILRELWAETKEERFFRIACQFRPWPERGEIVALTGHLAENELRGGLTFIERALGVEKAREFYEQESGEALSQSELARRLKADGYPLPQSHISRMLDAVHFLLPAIPNLLYGGLGRHQVERLAVMRNACERVWAGHATARDALTDFQSFFQDTLAQFDAAPEAFSAERALDELIGQMAEILDVDYDTLSLELSESENRQRVLSSEPAPGTSTPSTTTPPHGTEQSRAAPGQSNQPPRQQPTTLIPQDGGAEPAVAGNDDVALAPADSRLQNHIVSQAPTTERLRAIQQLMAEQMGDEAPAEFDARVLQAIPVQAGGLYPISDVWYIEPSLDEPERLRLHITQFAREIADEAAIDDHIEPIDDGIGFSCVTLPDERLQALPPFARTALALLVSLSGEDATTKGLDPGLLSDHLANLLFGRGNPDQRLSDTALVKLFRLLRLARRLFDLEADRVD</sequence>
<dbReference type="Proteomes" id="UP001058461">
    <property type="component" value="Chromosome"/>
</dbReference>